<comment type="similarity">
    <text evidence="2">Belongs to the 'phage' integrase family.</text>
</comment>
<evidence type="ECO:0000259" key="8">
    <source>
        <dbReference type="PROSITE" id="PS51900"/>
    </source>
</evidence>
<proteinExistence type="inferred from homology"/>
<dbReference type="GO" id="GO:0003677">
    <property type="term" value="F:DNA binding"/>
    <property type="evidence" value="ECO:0007669"/>
    <property type="project" value="UniProtKB-UniRule"/>
</dbReference>
<comment type="caution">
    <text evidence="9">The sequence shown here is derived from an EMBL/GenBank/DDBJ whole genome shotgun (WGS) entry which is preliminary data.</text>
</comment>
<evidence type="ECO:0000256" key="2">
    <source>
        <dbReference type="ARBA" id="ARBA00008857"/>
    </source>
</evidence>
<organism evidence="9 10">
    <name type="scientific">Marinisporobacter balticus</name>
    <dbReference type="NCBI Taxonomy" id="2018667"/>
    <lineage>
        <taxon>Bacteria</taxon>
        <taxon>Bacillati</taxon>
        <taxon>Bacillota</taxon>
        <taxon>Clostridia</taxon>
        <taxon>Peptostreptococcales</taxon>
        <taxon>Thermotaleaceae</taxon>
        <taxon>Marinisporobacter</taxon>
    </lineage>
</organism>
<feature type="domain" description="Core-binding (CB)" evidence="8">
    <location>
        <begin position="136"/>
        <end position="218"/>
    </location>
</feature>
<sequence>MSRALLVKGVVFFVVESIKYKQTYVRYILAKCLETLRLIYKLKEKNSIIGKKEYNKMNVEERNDQQIAVYFDYNKEFVKKIRRIKGREWKSDEKCWIIPNNDKSKLKLFNLLKDEEMNCNYSIEHILKELEESYNFNLKDVENKLHEQLVLKGFSPKTIKAYIGHSKRFLKFCNKILDQLTKEDVEKYMYVLLYESSNSHSYVNQALSSIKFLYRYVLSKGNILYEIPRPNKEKKLPDILSEKEVIDILNSVENKKHKALLFVIYSAGLRLGEVIRLKVDDIDSERMMIHIRQGKGRKDRYTILSDNALKMLREYAKEYRLKDWLFPGGNEGQHLHDRSVQKIFKRACEKAKMKKNATVHTLRHSFATHLLEGGTDLRYIQELLGHSSSKTTEIYTHVSKKSIRKIESPLDRILKGRD</sequence>
<gene>
    <name evidence="9" type="ORF">EV214_13623</name>
</gene>
<evidence type="ECO:0000256" key="6">
    <source>
        <dbReference type="PROSITE-ProRule" id="PRU01248"/>
    </source>
</evidence>
<dbReference type="InterPro" id="IPR002104">
    <property type="entry name" value="Integrase_catalytic"/>
</dbReference>
<dbReference type="GO" id="GO:0015074">
    <property type="term" value="P:DNA integration"/>
    <property type="evidence" value="ECO:0007669"/>
    <property type="project" value="UniProtKB-KW"/>
</dbReference>
<dbReference type="InterPro" id="IPR011010">
    <property type="entry name" value="DNA_brk_join_enz"/>
</dbReference>
<keyword evidence="5" id="KW-0233">DNA recombination</keyword>
<dbReference type="AlphaFoldDB" id="A0A4R2KAG7"/>
<keyword evidence="4 6" id="KW-0238">DNA-binding</keyword>
<dbReference type="GO" id="GO:0006310">
    <property type="term" value="P:DNA recombination"/>
    <property type="evidence" value="ECO:0007669"/>
    <property type="project" value="UniProtKB-KW"/>
</dbReference>
<dbReference type="PROSITE" id="PS51898">
    <property type="entry name" value="TYR_RECOMBINASE"/>
    <property type="match status" value="1"/>
</dbReference>
<keyword evidence="10" id="KW-1185">Reference proteome</keyword>
<dbReference type="EMBL" id="SLWV01000036">
    <property type="protein sequence ID" value="TCO68997.1"/>
    <property type="molecule type" value="Genomic_DNA"/>
</dbReference>
<dbReference type="Proteomes" id="UP000294919">
    <property type="component" value="Unassembled WGS sequence"/>
</dbReference>
<dbReference type="PANTHER" id="PTHR30349">
    <property type="entry name" value="PHAGE INTEGRASE-RELATED"/>
    <property type="match status" value="1"/>
</dbReference>
<evidence type="ECO:0000256" key="1">
    <source>
        <dbReference type="ARBA" id="ARBA00003283"/>
    </source>
</evidence>
<dbReference type="NCBIfam" id="NF040815">
    <property type="entry name" value="recomb_XerA_Arch"/>
    <property type="match status" value="1"/>
</dbReference>
<accession>A0A4R2KAG7</accession>
<evidence type="ECO:0000256" key="5">
    <source>
        <dbReference type="ARBA" id="ARBA00023172"/>
    </source>
</evidence>
<feature type="domain" description="Tyr recombinase" evidence="7">
    <location>
        <begin position="235"/>
        <end position="408"/>
    </location>
</feature>
<dbReference type="PANTHER" id="PTHR30349:SF64">
    <property type="entry name" value="PROPHAGE INTEGRASE INTD-RELATED"/>
    <property type="match status" value="1"/>
</dbReference>
<dbReference type="RefSeq" id="WP_243116705.1">
    <property type="nucleotide sequence ID" value="NZ_SLWV01000036.1"/>
</dbReference>
<dbReference type="InterPro" id="IPR004107">
    <property type="entry name" value="Integrase_SAM-like_N"/>
</dbReference>
<evidence type="ECO:0000256" key="4">
    <source>
        <dbReference type="ARBA" id="ARBA00023125"/>
    </source>
</evidence>
<dbReference type="Pfam" id="PF13495">
    <property type="entry name" value="Phage_int_SAM_4"/>
    <property type="match status" value="1"/>
</dbReference>
<dbReference type="Gene3D" id="1.10.443.10">
    <property type="entry name" value="Intergrase catalytic core"/>
    <property type="match status" value="1"/>
</dbReference>
<evidence type="ECO:0000259" key="7">
    <source>
        <dbReference type="PROSITE" id="PS51898"/>
    </source>
</evidence>
<dbReference type="InterPro" id="IPR013762">
    <property type="entry name" value="Integrase-like_cat_sf"/>
</dbReference>
<reference evidence="9 10" key="1">
    <citation type="submission" date="2019-03" db="EMBL/GenBank/DDBJ databases">
        <title>Genomic Encyclopedia of Type Strains, Phase IV (KMG-IV): sequencing the most valuable type-strain genomes for metagenomic binning, comparative biology and taxonomic classification.</title>
        <authorList>
            <person name="Goeker M."/>
        </authorList>
    </citation>
    <scope>NUCLEOTIDE SEQUENCE [LARGE SCALE GENOMIC DNA]</scope>
    <source>
        <strain evidence="9 10">DSM 102940</strain>
    </source>
</reference>
<evidence type="ECO:0000313" key="9">
    <source>
        <dbReference type="EMBL" id="TCO68997.1"/>
    </source>
</evidence>
<dbReference type="Pfam" id="PF00589">
    <property type="entry name" value="Phage_integrase"/>
    <property type="match status" value="1"/>
</dbReference>
<dbReference type="InterPro" id="IPR010998">
    <property type="entry name" value="Integrase_recombinase_N"/>
</dbReference>
<dbReference type="InterPro" id="IPR044068">
    <property type="entry name" value="CB"/>
</dbReference>
<dbReference type="Gene3D" id="1.10.150.130">
    <property type="match status" value="1"/>
</dbReference>
<protein>
    <submittedName>
        <fullName evidence="9">Site-specific recombinase XerD</fullName>
    </submittedName>
</protein>
<name>A0A4R2KAG7_9FIRM</name>
<keyword evidence="3" id="KW-0229">DNA integration</keyword>
<evidence type="ECO:0000256" key="3">
    <source>
        <dbReference type="ARBA" id="ARBA00022908"/>
    </source>
</evidence>
<evidence type="ECO:0000313" key="10">
    <source>
        <dbReference type="Proteomes" id="UP000294919"/>
    </source>
</evidence>
<comment type="function">
    <text evidence="1">Site-specific tyrosine recombinase, which acts by catalyzing the cutting and rejoining of the recombining DNA molecules.</text>
</comment>
<dbReference type="InterPro" id="IPR050090">
    <property type="entry name" value="Tyrosine_recombinase_XerCD"/>
</dbReference>
<dbReference type="PROSITE" id="PS51900">
    <property type="entry name" value="CB"/>
    <property type="match status" value="1"/>
</dbReference>
<dbReference type="SUPFAM" id="SSF56349">
    <property type="entry name" value="DNA breaking-rejoining enzymes"/>
    <property type="match status" value="1"/>
</dbReference>